<protein>
    <recommendedName>
        <fullName evidence="4">Lecithin:cholesterol acyltransferase</fullName>
    </recommendedName>
</protein>
<dbReference type="SUPFAM" id="SSF53474">
    <property type="entry name" value="alpha/beta-Hydrolases"/>
    <property type="match status" value="1"/>
</dbReference>
<dbReference type="Gene3D" id="3.40.50.1820">
    <property type="entry name" value="alpha/beta hydrolase"/>
    <property type="match status" value="1"/>
</dbReference>
<gene>
    <name evidence="2" type="ORF">QFZ22_000279</name>
</gene>
<evidence type="ECO:0000313" key="2">
    <source>
        <dbReference type="EMBL" id="MDQ0904294.1"/>
    </source>
</evidence>
<organism evidence="2 3">
    <name type="scientific">Streptomyces canus</name>
    <dbReference type="NCBI Taxonomy" id="58343"/>
    <lineage>
        <taxon>Bacteria</taxon>
        <taxon>Bacillati</taxon>
        <taxon>Actinomycetota</taxon>
        <taxon>Actinomycetes</taxon>
        <taxon>Kitasatosporales</taxon>
        <taxon>Streptomycetaceae</taxon>
        <taxon>Streptomyces</taxon>
        <taxon>Streptomyces aurantiacus group</taxon>
    </lineage>
</organism>
<dbReference type="Proteomes" id="UP001234216">
    <property type="component" value="Unassembled WGS sequence"/>
</dbReference>
<reference evidence="2" key="1">
    <citation type="submission" date="2023-07" db="EMBL/GenBank/DDBJ databases">
        <title>Comparative genomics of wheat-associated soil bacteria to identify genetic determinants of phenazine resistance.</title>
        <authorList>
            <person name="Mouncey N."/>
        </authorList>
    </citation>
    <scope>NUCLEOTIDE SEQUENCE</scope>
    <source>
        <strain evidence="2">V4I22</strain>
    </source>
</reference>
<proteinExistence type="predicted"/>
<dbReference type="GO" id="GO:0008374">
    <property type="term" value="F:O-acyltransferase activity"/>
    <property type="evidence" value="ECO:0007669"/>
    <property type="project" value="InterPro"/>
</dbReference>
<dbReference type="AlphaFoldDB" id="A0AAW8F2I7"/>
<dbReference type="Pfam" id="PF02450">
    <property type="entry name" value="LCAT"/>
    <property type="match status" value="1"/>
</dbReference>
<evidence type="ECO:0000256" key="1">
    <source>
        <dbReference type="SAM" id="MobiDB-lite"/>
    </source>
</evidence>
<feature type="compositionally biased region" description="Polar residues" evidence="1">
    <location>
        <begin position="491"/>
        <end position="508"/>
    </location>
</feature>
<evidence type="ECO:0000313" key="3">
    <source>
        <dbReference type="Proteomes" id="UP001234216"/>
    </source>
</evidence>
<dbReference type="InterPro" id="IPR029058">
    <property type="entry name" value="AB_hydrolase_fold"/>
</dbReference>
<name>A0AAW8F2I7_9ACTN</name>
<comment type="caution">
    <text evidence="2">The sequence shown here is derived from an EMBL/GenBank/DDBJ whole genome shotgun (WGS) entry which is preliminary data.</text>
</comment>
<feature type="compositionally biased region" description="Basic residues" evidence="1">
    <location>
        <begin position="464"/>
        <end position="490"/>
    </location>
</feature>
<dbReference type="RefSeq" id="WP_306971861.1">
    <property type="nucleotide sequence ID" value="NZ_JAUSZV010000001.1"/>
</dbReference>
<dbReference type="EMBL" id="JAUSZV010000001">
    <property type="protein sequence ID" value="MDQ0904294.1"/>
    <property type="molecule type" value="Genomic_DNA"/>
</dbReference>
<sequence length="583" mass="64020">MGETLPNPAPHTEPGLTPTITHDAVVVVPGIMGSELYDTSADKVIWGLRTPGWLAKAWLNRQGLLSLQLSPAELAGDYSRVKAPSLLQTPAWSPFLRGIEPYHKLLRTIENTVAHRDAIMTFPYDWRLPVAVNARRLAQEARDHLQRWRENPAHTAALQQAVDERPARLVFIAHSMGGLVTHAALTLGGDSDLPADTRGVMTLGTPFQGSVVAANILNTVQGGPLPLPHTRLAAAAATMPAVHELLPRFLCLEDALDVRRLTPSDVADLGGDKDLAKAAEDFFTTLSNQPLPHHRPVVGIRQDTVQSMKLINGLVIASEYSFRTDTDGTVKRDANGAPRRYQVWGDGTVHRESASPTRRTIPVFAQHGALANGREARRVIADFLLEDDHLGPDQAEDGIGLNVPDYAPAGTTWDCTITGTDDPAQVECTVTATDSDWQTIVRFEGTDDDKLGAQITLPSPGPLPRHRQSRLRASRHPARLLRTRQPRRSPRLTNPGQRIRSPSEQGTARMQAEHNKSHIWPVAHLAGLRAQPAAPLTSEFEKTRWRLAIDPAEQMGCVRDPRYLPQCGHRGHHRPLTMRICGP</sequence>
<dbReference type="PANTHER" id="PTHR11440">
    <property type="entry name" value="LECITHIN-CHOLESTEROL ACYLTRANSFERASE-RELATED"/>
    <property type="match status" value="1"/>
</dbReference>
<dbReference type="GO" id="GO:0006629">
    <property type="term" value="P:lipid metabolic process"/>
    <property type="evidence" value="ECO:0007669"/>
    <property type="project" value="InterPro"/>
</dbReference>
<dbReference type="InterPro" id="IPR003386">
    <property type="entry name" value="LACT/PDAT_acylTrfase"/>
</dbReference>
<evidence type="ECO:0008006" key="4">
    <source>
        <dbReference type="Google" id="ProtNLM"/>
    </source>
</evidence>
<feature type="region of interest" description="Disordered" evidence="1">
    <location>
        <begin position="450"/>
        <end position="513"/>
    </location>
</feature>
<accession>A0AAW8F2I7</accession>